<dbReference type="AlphaFoldDB" id="A0AAV5LCW5"/>
<comment type="caution">
    <text evidence="2">The sequence shown here is derived from an EMBL/GenBank/DDBJ whole genome shotgun (WGS) entry which is preliminary data.</text>
</comment>
<evidence type="ECO:0000313" key="3">
    <source>
        <dbReference type="Proteomes" id="UP001054252"/>
    </source>
</evidence>
<gene>
    <name evidence="2" type="ORF">SLEP1_g43406</name>
</gene>
<feature type="region of interest" description="Disordered" evidence="1">
    <location>
        <begin position="1"/>
        <end position="28"/>
    </location>
</feature>
<dbReference type="Proteomes" id="UP001054252">
    <property type="component" value="Unassembled WGS sequence"/>
</dbReference>
<organism evidence="2 3">
    <name type="scientific">Rubroshorea leprosula</name>
    <dbReference type="NCBI Taxonomy" id="152421"/>
    <lineage>
        <taxon>Eukaryota</taxon>
        <taxon>Viridiplantae</taxon>
        <taxon>Streptophyta</taxon>
        <taxon>Embryophyta</taxon>
        <taxon>Tracheophyta</taxon>
        <taxon>Spermatophyta</taxon>
        <taxon>Magnoliopsida</taxon>
        <taxon>eudicotyledons</taxon>
        <taxon>Gunneridae</taxon>
        <taxon>Pentapetalae</taxon>
        <taxon>rosids</taxon>
        <taxon>malvids</taxon>
        <taxon>Malvales</taxon>
        <taxon>Dipterocarpaceae</taxon>
        <taxon>Rubroshorea</taxon>
    </lineage>
</organism>
<evidence type="ECO:0000256" key="1">
    <source>
        <dbReference type="SAM" id="MobiDB-lite"/>
    </source>
</evidence>
<protein>
    <submittedName>
        <fullName evidence="2">Uncharacterized protein</fullName>
    </submittedName>
</protein>
<accession>A0AAV5LCW5</accession>
<name>A0AAV5LCW5_9ROSI</name>
<proteinExistence type="predicted"/>
<sequence length="42" mass="4427">MLPSNPATATATATSTQPEKSLIDLNLPASMEDDEFSVVFDA</sequence>
<evidence type="ECO:0000313" key="2">
    <source>
        <dbReference type="EMBL" id="GKV35093.1"/>
    </source>
</evidence>
<keyword evidence="3" id="KW-1185">Reference proteome</keyword>
<reference evidence="2 3" key="1">
    <citation type="journal article" date="2021" name="Commun. Biol.">
        <title>The genome of Shorea leprosula (Dipterocarpaceae) highlights the ecological relevance of drought in aseasonal tropical rainforests.</title>
        <authorList>
            <person name="Ng K.K.S."/>
            <person name="Kobayashi M.J."/>
            <person name="Fawcett J.A."/>
            <person name="Hatakeyama M."/>
            <person name="Paape T."/>
            <person name="Ng C.H."/>
            <person name="Ang C.C."/>
            <person name="Tnah L.H."/>
            <person name="Lee C.T."/>
            <person name="Nishiyama T."/>
            <person name="Sese J."/>
            <person name="O'Brien M.J."/>
            <person name="Copetti D."/>
            <person name="Mohd Noor M.I."/>
            <person name="Ong R.C."/>
            <person name="Putra M."/>
            <person name="Sireger I.Z."/>
            <person name="Indrioko S."/>
            <person name="Kosugi Y."/>
            <person name="Izuno A."/>
            <person name="Isagi Y."/>
            <person name="Lee S.L."/>
            <person name="Shimizu K.K."/>
        </authorList>
    </citation>
    <scope>NUCLEOTIDE SEQUENCE [LARGE SCALE GENOMIC DNA]</scope>
    <source>
        <strain evidence="2">214</strain>
    </source>
</reference>
<dbReference type="EMBL" id="BPVZ01000109">
    <property type="protein sequence ID" value="GKV35093.1"/>
    <property type="molecule type" value="Genomic_DNA"/>
</dbReference>